<name>A0A7T8KIY5_CALRO</name>
<evidence type="ECO:0000313" key="3">
    <source>
        <dbReference type="Proteomes" id="UP000595437"/>
    </source>
</evidence>
<dbReference type="AlphaFoldDB" id="A0A7T8KIY5"/>
<sequence length="82" mass="9264">MEDVQEEPEIMQSNNRTWIEETPALQTAQPSGKPITTPKLDATRPKKLQVTINPSDRSAADAVLGRNEEPKRKKKRKRPKGT</sequence>
<evidence type="ECO:0000256" key="1">
    <source>
        <dbReference type="SAM" id="MobiDB-lite"/>
    </source>
</evidence>
<organism evidence="2 3">
    <name type="scientific">Caligus rogercresseyi</name>
    <name type="common">Sea louse</name>
    <dbReference type="NCBI Taxonomy" id="217165"/>
    <lineage>
        <taxon>Eukaryota</taxon>
        <taxon>Metazoa</taxon>
        <taxon>Ecdysozoa</taxon>
        <taxon>Arthropoda</taxon>
        <taxon>Crustacea</taxon>
        <taxon>Multicrustacea</taxon>
        <taxon>Hexanauplia</taxon>
        <taxon>Copepoda</taxon>
        <taxon>Siphonostomatoida</taxon>
        <taxon>Caligidae</taxon>
        <taxon>Caligus</taxon>
    </lineage>
</organism>
<gene>
    <name evidence="2" type="ORF">FKW44_001448</name>
</gene>
<dbReference type="Proteomes" id="UP000595437">
    <property type="component" value="Chromosome 1"/>
</dbReference>
<protein>
    <submittedName>
        <fullName evidence="2">Uncharacterized protein</fullName>
    </submittedName>
</protein>
<proteinExistence type="predicted"/>
<feature type="region of interest" description="Disordered" evidence="1">
    <location>
        <begin position="1"/>
        <end position="82"/>
    </location>
</feature>
<evidence type="ECO:0000313" key="2">
    <source>
        <dbReference type="EMBL" id="QQP56696.1"/>
    </source>
</evidence>
<dbReference type="EMBL" id="CP045890">
    <property type="protein sequence ID" value="QQP56696.1"/>
    <property type="molecule type" value="Genomic_DNA"/>
</dbReference>
<keyword evidence="3" id="KW-1185">Reference proteome</keyword>
<feature type="compositionally biased region" description="Basic residues" evidence="1">
    <location>
        <begin position="72"/>
        <end position="82"/>
    </location>
</feature>
<accession>A0A7T8KIY5</accession>
<reference evidence="3" key="1">
    <citation type="submission" date="2021-01" db="EMBL/GenBank/DDBJ databases">
        <title>Caligus Genome Assembly.</title>
        <authorList>
            <person name="Gallardo-Escarate C."/>
        </authorList>
    </citation>
    <scope>NUCLEOTIDE SEQUENCE [LARGE SCALE GENOMIC DNA]</scope>
</reference>